<organism evidence="1 2">
    <name type="scientific">Jilunia laotingensis</name>
    <dbReference type="NCBI Taxonomy" id="2763675"/>
    <lineage>
        <taxon>Bacteria</taxon>
        <taxon>Pseudomonadati</taxon>
        <taxon>Bacteroidota</taxon>
        <taxon>Bacteroidia</taxon>
        <taxon>Bacteroidales</taxon>
        <taxon>Bacteroidaceae</taxon>
        <taxon>Jilunia</taxon>
    </lineage>
</organism>
<dbReference type="EMBL" id="JACRTF010000001">
    <property type="protein sequence ID" value="MBC8593805.1"/>
    <property type="molecule type" value="Genomic_DNA"/>
</dbReference>
<name>A0A926IQQ1_9BACT</name>
<comment type="caution">
    <text evidence="1">The sequence shown here is derived from an EMBL/GenBank/DDBJ whole genome shotgun (WGS) entry which is preliminary data.</text>
</comment>
<accession>A0A926IQQ1</accession>
<reference evidence="1" key="1">
    <citation type="submission" date="2020-08" db="EMBL/GenBank/DDBJ databases">
        <title>Genome public.</title>
        <authorList>
            <person name="Liu C."/>
            <person name="Sun Q."/>
        </authorList>
    </citation>
    <scope>NUCLEOTIDE SEQUENCE</scope>
    <source>
        <strain evidence="1">N12</strain>
    </source>
</reference>
<protein>
    <submittedName>
        <fullName evidence="1">Uncharacterized protein</fullName>
    </submittedName>
</protein>
<proteinExistence type="predicted"/>
<evidence type="ECO:0000313" key="1">
    <source>
        <dbReference type="EMBL" id="MBC8593805.1"/>
    </source>
</evidence>
<gene>
    <name evidence="1" type="ORF">H8744_11210</name>
</gene>
<dbReference type="RefSeq" id="WP_262434912.1">
    <property type="nucleotide sequence ID" value="NZ_JACRTF010000001.1"/>
</dbReference>
<sequence length="104" mass="11981">MYLCYSYLSACKWVVHIVVLSHSTGKVGTNVYYGRGVARKRTGDKRGACEDWMKCSELGCVQANVLLPLCEEYIKERTDSLQRQNDEEQHINELLEYLNESTNK</sequence>
<dbReference type="Proteomes" id="UP000651085">
    <property type="component" value="Unassembled WGS sequence"/>
</dbReference>
<evidence type="ECO:0000313" key="2">
    <source>
        <dbReference type="Proteomes" id="UP000651085"/>
    </source>
</evidence>
<dbReference type="AlphaFoldDB" id="A0A926IQQ1"/>
<keyword evidence="2" id="KW-1185">Reference proteome</keyword>